<feature type="transmembrane region" description="Helical" evidence="1">
    <location>
        <begin position="247"/>
        <end position="264"/>
    </location>
</feature>
<evidence type="ECO:0000313" key="3">
    <source>
        <dbReference type="Proteomes" id="UP000298264"/>
    </source>
</evidence>
<sequence length="513" mass="60339">MSKISHIVLGILVINSCILNIEQSLFANDSHHWGLMLSNVISLSNGYKPHEEFVIQYGLGTTFIQLLFCKIFGYGYFSLGASTSIFYLLRTLVVYKFARLIMNQSQSAFITSLVIVFSSSISYPWSDHYSGFFLALSFYSLYKRRMVISALSLLLLFLCRYTYFPCVIVFLVLLPFLIHDKRNKLRFYLSFLIGSLCFVLIMKLHYGSDFSAIYENYFKVLARHGHVQSFFFIEEMIFKMVSSFGDIKNFGMLAVVISSVTFVFTRRSISILKQTYLDRFFLFVFFVSLSMIYYLIHNLYESFRAVNILSIFMVISFRFYYKDLRQFFSFLFCRSFRSMEISFSLSIFFRLFLSVFLFDHIFYSLRVHSDIPSHTGVYKSIIQASEGNRFSRVHGVDFFYDEFALKYEKMDKLVCRKDYLVLNYTPDFLISGLCGKDTKVLDLLFGDFVKPMNESGFHSFHTKNIVMIRPDALDLRQKPYLTNHFEIDSPMKDLYWPEKSYHIYTFSPSYNIK</sequence>
<keyword evidence="1" id="KW-0472">Membrane</keyword>
<dbReference type="EMBL" id="RQHV01000061">
    <property type="protein sequence ID" value="TGN08025.1"/>
    <property type="molecule type" value="Genomic_DNA"/>
</dbReference>
<feature type="transmembrane region" description="Helical" evidence="1">
    <location>
        <begin position="71"/>
        <end position="95"/>
    </location>
</feature>
<feature type="transmembrane region" description="Helical" evidence="1">
    <location>
        <begin position="302"/>
        <end position="321"/>
    </location>
</feature>
<feature type="transmembrane region" description="Helical" evidence="1">
    <location>
        <begin position="341"/>
        <end position="363"/>
    </location>
</feature>
<feature type="transmembrane region" description="Helical" evidence="1">
    <location>
        <begin position="7"/>
        <end position="26"/>
    </location>
</feature>
<proteinExistence type="predicted"/>
<reference evidence="2" key="1">
    <citation type="journal article" date="2019" name="PLoS Negl. Trop. Dis.">
        <title>Revisiting the worldwide diversity of Leptospira species in the environment.</title>
        <authorList>
            <person name="Vincent A.T."/>
            <person name="Schiettekatte O."/>
            <person name="Bourhy P."/>
            <person name="Veyrier F.J."/>
            <person name="Picardeau M."/>
        </authorList>
    </citation>
    <scope>NUCLEOTIDE SEQUENCE [LARGE SCALE GENOMIC DNA]</scope>
    <source>
        <strain evidence="2">201400974</strain>
    </source>
</reference>
<dbReference type="OrthoDB" id="580991at2"/>
<gene>
    <name evidence="2" type="ORF">EHS11_13895</name>
</gene>
<keyword evidence="1" id="KW-1133">Transmembrane helix</keyword>
<feature type="transmembrane region" description="Helical" evidence="1">
    <location>
        <begin position="146"/>
        <end position="173"/>
    </location>
</feature>
<feature type="transmembrane region" description="Helical" evidence="1">
    <location>
        <begin position="107"/>
        <end position="126"/>
    </location>
</feature>
<evidence type="ECO:0000313" key="2">
    <source>
        <dbReference type="EMBL" id="TGN08025.1"/>
    </source>
</evidence>
<feature type="transmembrane region" description="Helical" evidence="1">
    <location>
        <begin position="276"/>
        <end position="296"/>
    </location>
</feature>
<dbReference type="RefSeq" id="WP_135765004.1">
    <property type="nucleotide sequence ID" value="NZ_RQHV01000061.1"/>
</dbReference>
<dbReference type="AlphaFoldDB" id="A0A4R9LKC9"/>
<keyword evidence="3" id="KW-1185">Reference proteome</keyword>
<evidence type="ECO:0000256" key="1">
    <source>
        <dbReference type="SAM" id="Phobius"/>
    </source>
</evidence>
<protein>
    <recommendedName>
        <fullName evidence="4">Glycosyltransferase RgtA/B/C/D-like domain-containing protein</fullName>
    </recommendedName>
</protein>
<comment type="caution">
    <text evidence="2">The sequence shown here is derived from an EMBL/GenBank/DDBJ whole genome shotgun (WGS) entry which is preliminary data.</text>
</comment>
<name>A0A4R9LKC9_9LEPT</name>
<dbReference type="Proteomes" id="UP000298264">
    <property type="component" value="Unassembled WGS sequence"/>
</dbReference>
<feature type="transmembrane region" description="Helical" evidence="1">
    <location>
        <begin position="185"/>
        <end position="206"/>
    </location>
</feature>
<organism evidence="2 3">
    <name type="scientific">Leptospira ilyithenensis</name>
    <dbReference type="NCBI Taxonomy" id="2484901"/>
    <lineage>
        <taxon>Bacteria</taxon>
        <taxon>Pseudomonadati</taxon>
        <taxon>Spirochaetota</taxon>
        <taxon>Spirochaetia</taxon>
        <taxon>Leptospirales</taxon>
        <taxon>Leptospiraceae</taxon>
        <taxon>Leptospira</taxon>
    </lineage>
</organism>
<evidence type="ECO:0008006" key="4">
    <source>
        <dbReference type="Google" id="ProtNLM"/>
    </source>
</evidence>
<accession>A0A4R9LKC9</accession>
<keyword evidence="1" id="KW-0812">Transmembrane</keyword>